<dbReference type="AlphaFoldDB" id="A0A081TKV6"/>
<proteinExistence type="inferred from homology"/>
<dbReference type="InterPro" id="IPR050833">
    <property type="entry name" value="Poly_Biosynth_Transport"/>
</dbReference>
<dbReference type="GO" id="GO:0005886">
    <property type="term" value="C:plasma membrane"/>
    <property type="evidence" value="ECO:0007669"/>
    <property type="project" value="UniProtKB-SubCell"/>
</dbReference>
<evidence type="ECO:0000256" key="4">
    <source>
        <dbReference type="ARBA" id="ARBA00022692"/>
    </source>
</evidence>
<reference evidence="7 8" key="1">
    <citation type="submission" date="2018-08" db="EMBL/GenBank/DDBJ databases">
        <title>A genome reference for cultivated species of the human gut microbiota.</title>
        <authorList>
            <person name="Zou Y."/>
            <person name="Xue W."/>
            <person name="Luo G."/>
        </authorList>
    </citation>
    <scope>NUCLEOTIDE SEQUENCE [LARGE SCALE GENOMIC DNA]</scope>
    <source>
        <strain evidence="7 8">AM18-6</strain>
    </source>
</reference>
<keyword evidence="3" id="KW-1003">Cell membrane</keyword>
<dbReference type="PANTHER" id="PTHR30250:SF10">
    <property type="entry name" value="LIPOPOLYSACCHARIDE BIOSYNTHESIS PROTEIN WZXC"/>
    <property type="match status" value="1"/>
</dbReference>
<comment type="caution">
    <text evidence="7">The sequence shown here is derived from an EMBL/GenBank/DDBJ whole genome shotgun (WGS) entry which is preliminary data.</text>
</comment>
<accession>A0A081TKV6</accession>
<evidence type="ECO:0000256" key="1">
    <source>
        <dbReference type="ARBA" id="ARBA00004651"/>
    </source>
</evidence>
<dbReference type="EMBL" id="QRJE01000011">
    <property type="protein sequence ID" value="RHH12419.1"/>
    <property type="molecule type" value="Genomic_DNA"/>
</dbReference>
<organism evidence="7 8">
    <name type="scientific">Bacteroides fragilis</name>
    <dbReference type="NCBI Taxonomy" id="817"/>
    <lineage>
        <taxon>Bacteria</taxon>
        <taxon>Pseudomonadati</taxon>
        <taxon>Bacteroidota</taxon>
        <taxon>Bacteroidia</taxon>
        <taxon>Bacteroidales</taxon>
        <taxon>Bacteroidaceae</taxon>
        <taxon>Bacteroides</taxon>
    </lineage>
</organism>
<protein>
    <recommendedName>
        <fullName evidence="9">Polysaccharide biosynthesis family protein</fullName>
    </recommendedName>
</protein>
<dbReference type="Proteomes" id="UP000266644">
    <property type="component" value="Unassembled WGS sequence"/>
</dbReference>
<dbReference type="PANTHER" id="PTHR30250">
    <property type="entry name" value="PST FAMILY PREDICTED COLANIC ACID TRANSPORTER"/>
    <property type="match status" value="1"/>
</dbReference>
<evidence type="ECO:0000256" key="2">
    <source>
        <dbReference type="ARBA" id="ARBA00007430"/>
    </source>
</evidence>
<evidence type="ECO:0000256" key="6">
    <source>
        <dbReference type="ARBA" id="ARBA00023136"/>
    </source>
</evidence>
<evidence type="ECO:0000256" key="3">
    <source>
        <dbReference type="ARBA" id="ARBA00022475"/>
    </source>
</evidence>
<dbReference type="RefSeq" id="WP_032541243.1">
    <property type="nucleotide sequence ID" value="NZ_CP037440.1"/>
</dbReference>
<sequence length="444" mass="51457">MNILGVLKTYFLQDKVIMYSMLGTVWRILFAPVSLYLISIKLTPELQGFYYLFFSIAGLQQIAEVGFSHTLIQGISYEMNKVWFNNKRLEGCSDGIDNIVETMRLGFFWYMLLALLCMLIVYPIGIFIMKDGAINIVSSEWFFPWSVFISFFSLNLLFYPVNFFFEGIQELKMIYKVRFVIQVFSSLFFIGLLFFDYGLLSIISFSVISFLVNLIVLFMPYKAIFINFIFKIPSKKFIRKILNWQLKVGFVWCTGYLYWQLPTIVIFSVLGPVISGQYSMTANLINSIMGVGQVFVKTKAAIIGHLRASNKILEAIDLYKKNCRLSYLIVVVGILLLFSIWIIFPSFSIFNRMFPFEQSLILSLVFGINMITINQAMFARCSKEEPFFKLSIFVNIVFPILLLACLYIAPNTWAIVFAFLLLHFIELFWGNLLFSRLINNLLKS</sequence>
<keyword evidence="4" id="KW-0812">Transmembrane</keyword>
<dbReference type="InterPro" id="IPR002797">
    <property type="entry name" value="Polysacc_synth"/>
</dbReference>
<comment type="subcellular location">
    <subcellularLocation>
        <location evidence="1">Cell membrane</location>
        <topology evidence="1">Multi-pass membrane protein</topology>
    </subcellularLocation>
</comment>
<comment type="similarity">
    <text evidence="2">Belongs to the polysaccharide synthase family.</text>
</comment>
<keyword evidence="5" id="KW-1133">Transmembrane helix</keyword>
<evidence type="ECO:0000313" key="8">
    <source>
        <dbReference type="Proteomes" id="UP000266644"/>
    </source>
</evidence>
<dbReference type="Pfam" id="PF01943">
    <property type="entry name" value="Polysacc_synt"/>
    <property type="match status" value="1"/>
</dbReference>
<name>A0A081TKV6_BACFG</name>
<gene>
    <name evidence="7" type="ORF">DW228_08125</name>
</gene>
<evidence type="ECO:0000313" key="7">
    <source>
        <dbReference type="EMBL" id="RHH12419.1"/>
    </source>
</evidence>
<evidence type="ECO:0008006" key="9">
    <source>
        <dbReference type="Google" id="ProtNLM"/>
    </source>
</evidence>
<keyword evidence="6" id="KW-0472">Membrane</keyword>
<evidence type="ECO:0000256" key="5">
    <source>
        <dbReference type="ARBA" id="ARBA00022989"/>
    </source>
</evidence>